<feature type="compositionally biased region" description="Acidic residues" evidence="1">
    <location>
        <begin position="185"/>
        <end position="231"/>
    </location>
</feature>
<name>A0A7I7UK08_MYCPV</name>
<protein>
    <submittedName>
        <fullName evidence="2">Uncharacterized protein</fullName>
    </submittedName>
</protein>
<dbReference type="Proteomes" id="UP000467252">
    <property type="component" value="Chromosome"/>
</dbReference>
<feature type="compositionally biased region" description="Polar residues" evidence="1">
    <location>
        <begin position="1"/>
        <end position="15"/>
    </location>
</feature>
<keyword evidence="3" id="KW-1185">Reference proteome</keyword>
<evidence type="ECO:0000313" key="2">
    <source>
        <dbReference type="EMBL" id="BBY81607.1"/>
    </source>
</evidence>
<reference evidence="2 3" key="1">
    <citation type="journal article" date="2019" name="Emerg. Microbes Infect.">
        <title>Comprehensive subspecies identification of 175 nontuberculous mycobacteria species based on 7547 genomic profiles.</title>
        <authorList>
            <person name="Matsumoto Y."/>
            <person name="Kinjo T."/>
            <person name="Motooka D."/>
            <person name="Nabeya D."/>
            <person name="Jung N."/>
            <person name="Uechi K."/>
            <person name="Horii T."/>
            <person name="Iida T."/>
            <person name="Fujita J."/>
            <person name="Nakamura S."/>
        </authorList>
    </citation>
    <scope>NUCLEOTIDE SEQUENCE [LARGE SCALE GENOMIC DNA]</scope>
    <source>
        <strain evidence="2 3">JCM 6370</strain>
    </source>
</reference>
<sequence>MQTSFAPRYRSTTDASSKRGGIANSALESAGGRGTSDLPKAAHSVIQNVYDAASSGDVLGALGAIVAAPAIVLDGFLNGWGVDGGLISAGLGTISTLLQIRDMIADAITSAAATGGLTEVATVPASAAATLAGSTTSEEPAMMNASAQAGLETSGDDGSDAAEPAGDDGEAGTDPTENGGAAVDLADEDSAEEGPSEENTSEEESTDPEDDADVGELDGDAGQDDDSEASDDPAGTDAGDKQSGSDDSDTGSADGGSGGGSGSDGGSGGSE</sequence>
<feature type="region of interest" description="Disordered" evidence="1">
    <location>
        <begin position="131"/>
        <end position="271"/>
    </location>
</feature>
<dbReference type="AlphaFoldDB" id="A0A7I7UK08"/>
<feature type="compositionally biased region" description="Gly residues" evidence="1">
    <location>
        <begin position="253"/>
        <end position="271"/>
    </location>
</feature>
<evidence type="ECO:0000256" key="1">
    <source>
        <dbReference type="SAM" id="MobiDB-lite"/>
    </source>
</evidence>
<organism evidence="2 3">
    <name type="scientific">Mycolicibacterium pulveris</name>
    <name type="common">Mycobacterium pulveris</name>
    <dbReference type="NCBI Taxonomy" id="36813"/>
    <lineage>
        <taxon>Bacteria</taxon>
        <taxon>Bacillati</taxon>
        <taxon>Actinomycetota</taxon>
        <taxon>Actinomycetes</taxon>
        <taxon>Mycobacteriales</taxon>
        <taxon>Mycobacteriaceae</taxon>
        <taxon>Mycolicibacterium</taxon>
    </lineage>
</organism>
<dbReference type="EMBL" id="AP022599">
    <property type="protein sequence ID" value="BBY81607.1"/>
    <property type="molecule type" value="Genomic_DNA"/>
</dbReference>
<accession>A0A7I7UK08</accession>
<gene>
    <name evidence="2" type="ORF">MPUL_27650</name>
</gene>
<feature type="compositionally biased region" description="Acidic residues" evidence="1">
    <location>
        <begin position="154"/>
        <end position="171"/>
    </location>
</feature>
<feature type="region of interest" description="Disordered" evidence="1">
    <location>
        <begin position="1"/>
        <end position="35"/>
    </location>
</feature>
<evidence type="ECO:0000313" key="3">
    <source>
        <dbReference type="Proteomes" id="UP000467252"/>
    </source>
</evidence>
<proteinExistence type="predicted"/>